<dbReference type="SUPFAM" id="SSF53597">
    <property type="entry name" value="Dihydrofolate reductase-like"/>
    <property type="match status" value="1"/>
</dbReference>
<gene>
    <name evidence="2" type="ORF">GCM10020369_69950</name>
</gene>
<name>A0ABP6TA50_9ACTN</name>
<dbReference type="PANTHER" id="PTHR38011">
    <property type="entry name" value="DIHYDROFOLATE REDUCTASE FAMILY PROTEIN (AFU_ORTHOLOGUE AFUA_8G06820)"/>
    <property type="match status" value="1"/>
</dbReference>
<organism evidence="2 3">
    <name type="scientific">Cryptosporangium minutisporangium</name>
    <dbReference type="NCBI Taxonomy" id="113569"/>
    <lineage>
        <taxon>Bacteria</taxon>
        <taxon>Bacillati</taxon>
        <taxon>Actinomycetota</taxon>
        <taxon>Actinomycetes</taxon>
        <taxon>Cryptosporangiales</taxon>
        <taxon>Cryptosporangiaceae</taxon>
        <taxon>Cryptosporangium</taxon>
    </lineage>
</organism>
<keyword evidence="3" id="KW-1185">Reference proteome</keyword>
<dbReference type="Pfam" id="PF01872">
    <property type="entry name" value="RibD_C"/>
    <property type="match status" value="1"/>
</dbReference>
<dbReference type="PANTHER" id="PTHR38011:SF11">
    <property type="entry name" value="2,5-DIAMINO-6-RIBOSYLAMINO-4(3H)-PYRIMIDINONE 5'-PHOSPHATE REDUCTASE"/>
    <property type="match status" value="1"/>
</dbReference>
<sequence length="198" mass="22174">MTKLILQTQVSLDGYMGAPDGDLEWLLWHWQQEWPWDPQLRAYHEQLLSSCRVALLSGKMAVGPGFLDHWHEVAQQKGNPQQRFAQSIVDADKVAFSRSGGGDIGWPNTRYATRPLSEEVHALKRAAKTDLIAWGGSEFVQSLLREDLVDEVHLLVNPTALGDGLPVFPADGKRRTYHLVHATAYSCGVTVQRYAVRS</sequence>
<comment type="caution">
    <text evidence="2">The sequence shown here is derived from an EMBL/GenBank/DDBJ whole genome shotgun (WGS) entry which is preliminary data.</text>
</comment>
<dbReference type="Proteomes" id="UP001501676">
    <property type="component" value="Unassembled WGS sequence"/>
</dbReference>
<reference evidence="3" key="1">
    <citation type="journal article" date="2019" name="Int. J. Syst. Evol. Microbiol.">
        <title>The Global Catalogue of Microorganisms (GCM) 10K type strain sequencing project: providing services to taxonomists for standard genome sequencing and annotation.</title>
        <authorList>
            <consortium name="The Broad Institute Genomics Platform"/>
            <consortium name="The Broad Institute Genome Sequencing Center for Infectious Disease"/>
            <person name="Wu L."/>
            <person name="Ma J."/>
        </authorList>
    </citation>
    <scope>NUCLEOTIDE SEQUENCE [LARGE SCALE GENOMIC DNA]</scope>
    <source>
        <strain evidence="3">JCM 9458</strain>
    </source>
</reference>
<feature type="domain" description="Bacterial bifunctional deaminase-reductase C-terminal" evidence="1">
    <location>
        <begin position="3"/>
        <end position="190"/>
    </location>
</feature>
<dbReference type="InterPro" id="IPR024072">
    <property type="entry name" value="DHFR-like_dom_sf"/>
</dbReference>
<protein>
    <submittedName>
        <fullName evidence="2">Dihydrofolate reductase family protein</fullName>
    </submittedName>
</protein>
<dbReference type="InterPro" id="IPR002734">
    <property type="entry name" value="RibDG_C"/>
</dbReference>
<evidence type="ECO:0000313" key="2">
    <source>
        <dbReference type="EMBL" id="GAA3395750.1"/>
    </source>
</evidence>
<proteinExistence type="predicted"/>
<dbReference type="EMBL" id="BAAAYN010000050">
    <property type="protein sequence ID" value="GAA3395750.1"/>
    <property type="molecule type" value="Genomic_DNA"/>
</dbReference>
<evidence type="ECO:0000313" key="3">
    <source>
        <dbReference type="Proteomes" id="UP001501676"/>
    </source>
</evidence>
<accession>A0ABP6TA50</accession>
<dbReference type="InterPro" id="IPR050765">
    <property type="entry name" value="Riboflavin_Biosynth_HTPR"/>
</dbReference>
<dbReference type="RefSeq" id="WP_345732559.1">
    <property type="nucleotide sequence ID" value="NZ_BAAAYN010000050.1"/>
</dbReference>
<evidence type="ECO:0000259" key="1">
    <source>
        <dbReference type="Pfam" id="PF01872"/>
    </source>
</evidence>
<dbReference type="Gene3D" id="3.40.430.10">
    <property type="entry name" value="Dihydrofolate Reductase, subunit A"/>
    <property type="match status" value="1"/>
</dbReference>